<dbReference type="OrthoDB" id="581550at2"/>
<reference evidence="1" key="1">
    <citation type="submission" date="2016-01" db="EMBL/GenBank/DDBJ databases">
        <authorList>
            <person name="Mcilroy J.S."/>
            <person name="Karst M S."/>
            <person name="Albertsen M."/>
        </authorList>
    </citation>
    <scope>NUCLEOTIDE SEQUENCE</scope>
    <source>
        <strain evidence="1">Cfx-K</strain>
    </source>
</reference>
<organism evidence="1 2">
    <name type="scientific">Candidatus Promineifilum breve</name>
    <dbReference type="NCBI Taxonomy" id="1806508"/>
    <lineage>
        <taxon>Bacteria</taxon>
        <taxon>Bacillati</taxon>
        <taxon>Chloroflexota</taxon>
        <taxon>Ardenticatenia</taxon>
        <taxon>Candidatus Promineifilales</taxon>
        <taxon>Candidatus Promineifilaceae</taxon>
        <taxon>Candidatus Promineifilum</taxon>
    </lineage>
</organism>
<dbReference type="RefSeq" id="WP_157913242.1">
    <property type="nucleotide sequence ID" value="NZ_LN890655.1"/>
</dbReference>
<dbReference type="Gene3D" id="1.10.30.50">
    <property type="match status" value="1"/>
</dbReference>
<keyword evidence="2" id="KW-1185">Reference proteome</keyword>
<protein>
    <submittedName>
        <fullName evidence="1">Uncharacterized protein</fullName>
    </submittedName>
</protein>
<evidence type="ECO:0000313" key="2">
    <source>
        <dbReference type="Proteomes" id="UP000215027"/>
    </source>
</evidence>
<dbReference type="KEGG" id="pbf:CFX0092_A3421"/>
<proteinExistence type="predicted"/>
<name>A0A160T6U6_9CHLR</name>
<gene>
    <name evidence="1" type="ORF">CFX0092_A3421</name>
</gene>
<sequence>MKQCSHCKEYKEEEEFAWANKILKVKQKQCRACIKEMSRISYERRSDEYKIKVKEDKKARLDAAREFVWDYLSTHPCVECGETDPRVLEFDHIAGDKKMAVSDMVRLGYGFETITAEISKCQVLCANCHRRKTHSERGWYSR</sequence>
<dbReference type="Proteomes" id="UP000215027">
    <property type="component" value="Chromosome I"/>
</dbReference>
<evidence type="ECO:0000313" key="1">
    <source>
        <dbReference type="EMBL" id="CUS05299.2"/>
    </source>
</evidence>
<accession>A0A160T6U6</accession>
<dbReference type="EMBL" id="LN890655">
    <property type="protein sequence ID" value="CUS05299.2"/>
    <property type="molecule type" value="Genomic_DNA"/>
</dbReference>
<dbReference type="AlphaFoldDB" id="A0A160T6U6"/>